<dbReference type="SUPFAM" id="SSF54001">
    <property type="entry name" value="Cysteine proteinases"/>
    <property type="match status" value="1"/>
</dbReference>
<keyword evidence="3" id="KW-1185">Reference proteome</keyword>
<proteinExistence type="predicted"/>
<dbReference type="Pfam" id="PF02338">
    <property type="entry name" value="OTU"/>
    <property type="match status" value="1"/>
</dbReference>
<dbReference type="EMBL" id="JANBQB010000562">
    <property type="protein sequence ID" value="KAJ1975150.1"/>
    <property type="molecule type" value="Genomic_DNA"/>
</dbReference>
<comment type="caution">
    <text evidence="2">The sequence shown here is derived from an EMBL/GenBank/DDBJ whole genome shotgun (WGS) entry which is preliminary data.</text>
</comment>
<feature type="domain" description="OTU" evidence="1">
    <location>
        <begin position="28"/>
        <end position="166"/>
    </location>
</feature>
<dbReference type="InterPro" id="IPR050704">
    <property type="entry name" value="Peptidase_C85-like"/>
</dbReference>
<dbReference type="Gene3D" id="3.90.70.80">
    <property type="match status" value="1"/>
</dbReference>
<organism evidence="2 3">
    <name type="scientific">Dimargaris verticillata</name>
    <dbReference type="NCBI Taxonomy" id="2761393"/>
    <lineage>
        <taxon>Eukaryota</taxon>
        <taxon>Fungi</taxon>
        <taxon>Fungi incertae sedis</taxon>
        <taxon>Zoopagomycota</taxon>
        <taxon>Kickxellomycotina</taxon>
        <taxon>Dimargaritomycetes</taxon>
        <taxon>Dimargaritales</taxon>
        <taxon>Dimargaritaceae</taxon>
        <taxon>Dimargaris</taxon>
    </lineage>
</organism>
<accession>A0A9W8B0K9</accession>
<dbReference type="OrthoDB" id="415023at2759"/>
<dbReference type="InterPro" id="IPR003323">
    <property type="entry name" value="OTU_dom"/>
</dbReference>
<evidence type="ECO:0000313" key="2">
    <source>
        <dbReference type="EMBL" id="KAJ1975150.1"/>
    </source>
</evidence>
<dbReference type="InterPro" id="IPR038765">
    <property type="entry name" value="Papain-like_cys_pep_sf"/>
</dbReference>
<dbReference type="GO" id="GO:0004843">
    <property type="term" value="F:cysteine-type deubiquitinase activity"/>
    <property type="evidence" value="ECO:0007669"/>
    <property type="project" value="UniProtKB-EC"/>
</dbReference>
<evidence type="ECO:0000259" key="1">
    <source>
        <dbReference type="PROSITE" id="PS50802"/>
    </source>
</evidence>
<evidence type="ECO:0000313" key="3">
    <source>
        <dbReference type="Proteomes" id="UP001151582"/>
    </source>
</evidence>
<keyword evidence="2" id="KW-0378">Hydrolase</keyword>
<name>A0A9W8B0K9_9FUNG</name>
<sequence length="171" mass="19574">MREDAAHEASQQVNMEEVERNAMRTLLKKHKLVKPDGHCLYRAIADQLTTYHDRVADHQLLRSQAAGYMRDHKDDFLPFLLNDAGDLMSDDEFSRYCDALEKTAVWGGQPEILALAQVHELPMHIFQMGAPVLTVAEEFQSDSPICLSYHRYAFGLGQHYNSLRNQTTPEE</sequence>
<dbReference type="AlphaFoldDB" id="A0A9W8B0K9"/>
<reference evidence="2" key="1">
    <citation type="submission" date="2022-07" db="EMBL/GenBank/DDBJ databases">
        <title>Phylogenomic reconstructions and comparative analyses of Kickxellomycotina fungi.</title>
        <authorList>
            <person name="Reynolds N.K."/>
            <person name="Stajich J.E."/>
            <person name="Barry K."/>
            <person name="Grigoriev I.V."/>
            <person name="Crous P."/>
            <person name="Smith M.E."/>
        </authorList>
    </citation>
    <scope>NUCLEOTIDE SEQUENCE</scope>
    <source>
        <strain evidence="2">RSA 567</strain>
    </source>
</reference>
<dbReference type="GO" id="GO:0016579">
    <property type="term" value="P:protein deubiquitination"/>
    <property type="evidence" value="ECO:0007669"/>
    <property type="project" value="TreeGrafter"/>
</dbReference>
<protein>
    <submittedName>
        <fullName evidence="2">OTU protein</fullName>
        <ecNumber evidence="2">3.4.19.12</ecNumber>
    </submittedName>
</protein>
<dbReference type="PANTHER" id="PTHR12419:SF10">
    <property type="entry name" value="DEUBIQUITINASE OTUD6B"/>
    <property type="match status" value="1"/>
</dbReference>
<dbReference type="PANTHER" id="PTHR12419">
    <property type="entry name" value="OTU DOMAIN CONTAINING PROTEIN"/>
    <property type="match status" value="1"/>
</dbReference>
<gene>
    <name evidence="2" type="primary">OTU2</name>
    <name evidence="2" type="ORF">H4R34_004444</name>
</gene>
<dbReference type="CDD" id="cd22748">
    <property type="entry name" value="OTU_OTUD6-like"/>
    <property type="match status" value="1"/>
</dbReference>
<dbReference type="PROSITE" id="PS50802">
    <property type="entry name" value="OTU"/>
    <property type="match status" value="1"/>
</dbReference>
<dbReference type="Proteomes" id="UP001151582">
    <property type="component" value="Unassembled WGS sequence"/>
</dbReference>
<dbReference type="EC" id="3.4.19.12" evidence="2"/>